<accession>A5D366</accession>
<evidence type="ECO:0000256" key="3">
    <source>
        <dbReference type="ARBA" id="ARBA00022759"/>
    </source>
</evidence>
<evidence type="ECO:0000256" key="5">
    <source>
        <dbReference type="ARBA" id="ARBA00093760"/>
    </source>
</evidence>
<dbReference type="EC" id="3.1.21.4" evidence="6"/>
<evidence type="ECO:0000313" key="8">
    <source>
        <dbReference type="Proteomes" id="UP000006556"/>
    </source>
</evidence>
<evidence type="ECO:0000313" key="7">
    <source>
        <dbReference type="EMBL" id="BAF59305.1"/>
    </source>
</evidence>
<dbReference type="STRING" id="370438.PTH_1124"/>
<dbReference type="AlphaFoldDB" id="A5D366"/>
<keyword evidence="3" id="KW-0255">Endonuclease</keyword>
<name>A5D366_PELTS</name>
<evidence type="ECO:0000256" key="4">
    <source>
        <dbReference type="ARBA" id="ARBA00022801"/>
    </source>
</evidence>
<organism evidence="7 8">
    <name type="scientific">Pelotomaculum thermopropionicum (strain DSM 13744 / JCM 10971 / SI)</name>
    <dbReference type="NCBI Taxonomy" id="370438"/>
    <lineage>
        <taxon>Bacteria</taxon>
        <taxon>Bacillati</taxon>
        <taxon>Bacillota</taxon>
        <taxon>Clostridia</taxon>
        <taxon>Eubacteriales</taxon>
        <taxon>Desulfotomaculaceae</taxon>
        <taxon>Pelotomaculum</taxon>
    </lineage>
</organism>
<dbReference type="Proteomes" id="UP000006556">
    <property type="component" value="Chromosome"/>
</dbReference>
<dbReference type="REBASE" id="15314">
    <property type="entry name" value="PthSORF1123P"/>
</dbReference>
<evidence type="ECO:0000256" key="6">
    <source>
        <dbReference type="ARBA" id="ARBA00093790"/>
    </source>
</evidence>
<comment type="catalytic activity">
    <reaction evidence="5">
        <text>Endonucleolytic cleavage of DNA to give specific double-stranded fragments with terminal 5'-phosphates.</text>
        <dbReference type="EC" id="3.1.21.4"/>
    </reaction>
</comment>
<proteinExistence type="predicted"/>
<dbReference type="Pfam" id="PF09520">
    <property type="entry name" value="RE_TdeIII"/>
    <property type="match status" value="1"/>
</dbReference>
<gene>
    <name evidence="7" type="ordered locus">PTH_1124</name>
</gene>
<dbReference type="KEGG" id="pth:PTH_1124"/>
<evidence type="ECO:0000256" key="2">
    <source>
        <dbReference type="ARBA" id="ARBA00022747"/>
    </source>
</evidence>
<protein>
    <recommendedName>
        <fullName evidence="6">type II site-specific deoxyribonuclease</fullName>
        <ecNumber evidence="6">3.1.21.4</ecNumber>
    </recommendedName>
</protein>
<sequence>MNSSPLPGDIEQKLKEYLAGYFHKRLIPLVDKAVNTSKSFLDDEARREVDPEGKKQPFLEAVFPPEAILIKRLERPFSTKLGRTFEEAARIIAAHYHPEAKTGCRVQGAVDAFAIARIDQMLNLWRENSSKKPSFPEMSRQAAGVIDESKREISIQADLYVKHSSGVSYFFEIKSPKPNKDQCLASMEKMLRLQLIKKGEAAQTFYVMPFNPYGTRDAYSYTFAKTYLDFENFVLLQEEFWDGIIGPPGTFQALVDIYRQTGEAVRRRIKSLFS</sequence>
<dbReference type="eggNOG" id="ENOG502Z9T1">
    <property type="taxonomic scope" value="Bacteria"/>
</dbReference>
<keyword evidence="8" id="KW-1185">Reference proteome</keyword>
<dbReference type="GO" id="GO:0009036">
    <property type="term" value="F:type II site-specific deoxyribonuclease activity"/>
    <property type="evidence" value="ECO:0007669"/>
    <property type="project" value="InterPro"/>
</dbReference>
<dbReference type="GO" id="GO:0009307">
    <property type="term" value="P:DNA restriction-modification system"/>
    <property type="evidence" value="ECO:0007669"/>
    <property type="project" value="InterPro"/>
</dbReference>
<keyword evidence="4" id="KW-0378">Hydrolase</keyword>
<keyword evidence="2" id="KW-0680">Restriction system</keyword>
<dbReference type="HOGENOM" id="CLU_086963_0_0_9"/>
<dbReference type="EMBL" id="AP009389">
    <property type="protein sequence ID" value="BAF59305.1"/>
    <property type="molecule type" value="Genomic_DNA"/>
</dbReference>
<keyword evidence="1" id="KW-0540">Nuclease</keyword>
<reference evidence="8" key="1">
    <citation type="journal article" date="2008" name="Genome Res.">
        <title>The genome of Pelotomaculum thermopropionicum reveals niche-associated evolution in anaerobic microbiota.</title>
        <authorList>
            <person name="Kosaka T."/>
            <person name="Kato S."/>
            <person name="Shimoyama T."/>
            <person name="Ishii S."/>
            <person name="Abe T."/>
            <person name="Watanabe K."/>
        </authorList>
    </citation>
    <scope>NUCLEOTIDE SEQUENCE [LARGE SCALE GENOMIC DNA]</scope>
    <source>
        <strain evidence="8">DSM 13744 / JCM 10971 / SI</strain>
    </source>
</reference>
<dbReference type="GO" id="GO:0003677">
    <property type="term" value="F:DNA binding"/>
    <property type="evidence" value="ECO:0007669"/>
    <property type="project" value="InterPro"/>
</dbReference>
<evidence type="ECO:0000256" key="1">
    <source>
        <dbReference type="ARBA" id="ARBA00022722"/>
    </source>
</evidence>
<dbReference type="InterPro" id="IPR019045">
    <property type="entry name" value="Restrct_endonuc_II_HinfI"/>
</dbReference>